<comment type="caution">
    <text evidence="1">The sequence shown here is derived from an EMBL/GenBank/DDBJ whole genome shotgun (WGS) entry which is preliminary data.</text>
</comment>
<dbReference type="Proteomes" id="UP000654918">
    <property type="component" value="Unassembled WGS sequence"/>
</dbReference>
<gene>
    <name evidence="1" type="ORF">CPLU01_10015</name>
</gene>
<evidence type="ECO:0000313" key="1">
    <source>
        <dbReference type="EMBL" id="KAF6825818.1"/>
    </source>
</evidence>
<protein>
    <submittedName>
        <fullName evidence="1">Uncharacterized protein</fullName>
    </submittedName>
</protein>
<accession>A0A8H6K7I5</accession>
<organism evidence="1 2">
    <name type="scientific">Colletotrichum plurivorum</name>
    <dbReference type="NCBI Taxonomy" id="2175906"/>
    <lineage>
        <taxon>Eukaryota</taxon>
        <taxon>Fungi</taxon>
        <taxon>Dikarya</taxon>
        <taxon>Ascomycota</taxon>
        <taxon>Pezizomycotina</taxon>
        <taxon>Sordariomycetes</taxon>
        <taxon>Hypocreomycetidae</taxon>
        <taxon>Glomerellales</taxon>
        <taxon>Glomerellaceae</taxon>
        <taxon>Colletotrichum</taxon>
        <taxon>Colletotrichum orchidearum species complex</taxon>
    </lineage>
</organism>
<reference evidence="1" key="1">
    <citation type="journal article" date="2020" name="Phytopathology">
        <title>Genome Sequence Resources of Colletotrichum truncatum, C. plurivorum, C. musicola, and C. sojae: Four Species Pathogenic to Soybean (Glycine max).</title>
        <authorList>
            <person name="Rogerio F."/>
            <person name="Boufleur T.R."/>
            <person name="Ciampi-Guillardi M."/>
            <person name="Sukno S.A."/>
            <person name="Thon M.R."/>
            <person name="Massola Junior N.S."/>
            <person name="Baroncelli R."/>
        </authorList>
    </citation>
    <scope>NUCLEOTIDE SEQUENCE</scope>
    <source>
        <strain evidence="1">LFN00145</strain>
    </source>
</reference>
<proteinExistence type="predicted"/>
<keyword evidence="2" id="KW-1185">Reference proteome</keyword>
<dbReference type="AlphaFoldDB" id="A0A8H6K7I5"/>
<evidence type="ECO:0000313" key="2">
    <source>
        <dbReference type="Proteomes" id="UP000654918"/>
    </source>
</evidence>
<sequence length="78" mass="8572">MGKEVLAQILISKATVPGRPAPLQAAFFSTSSTQTTDEFLVASSPRQRGKEHLRTSKTLAMLDKYPEEEEYDTGDGQI</sequence>
<dbReference type="EMBL" id="WIGO01000165">
    <property type="protein sequence ID" value="KAF6825818.1"/>
    <property type="molecule type" value="Genomic_DNA"/>
</dbReference>
<name>A0A8H6K7I5_9PEZI</name>